<gene>
    <name evidence="2" type="ORF">COY52_00235</name>
</gene>
<evidence type="ECO:0000313" key="2">
    <source>
        <dbReference type="EMBL" id="PIZ18283.1"/>
    </source>
</evidence>
<dbReference type="Gene3D" id="3.20.20.210">
    <property type="match status" value="1"/>
</dbReference>
<dbReference type="Pfam" id="PF01208">
    <property type="entry name" value="URO-D"/>
    <property type="match status" value="1"/>
</dbReference>
<evidence type="ECO:0000259" key="1">
    <source>
        <dbReference type="Pfam" id="PF01208"/>
    </source>
</evidence>
<dbReference type="PANTHER" id="PTHR47099">
    <property type="entry name" value="METHYLCOBAMIDE:COM METHYLTRANSFERASE MTBA"/>
    <property type="match status" value="1"/>
</dbReference>
<dbReference type="PANTHER" id="PTHR47099:SF1">
    <property type="entry name" value="METHYLCOBAMIDE:COM METHYLTRANSFERASE MTBA"/>
    <property type="match status" value="1"/>
</dbReference>
<comment type="caution">
    <text evidence="2">The sequence shown here is derived from an EMBL/GenBank/DDBJ whole genome shotgun (WGS) entry which is preliminary data.</text>
</comment>
<organism evidence="2 3">
    <name type="scientific">Candidatus Desantisbacteria bacterium CG_4_10_14_0_8_um_filter_48_22</name>
    <dbReference type="NCBI Taxonomy" id="1974543"/>
    <lineage>
        <taxon>Bacteria</taxon>
        <taxon>Candidatus Desantisiibacteriota</taxon>
    </lineage>
</organism>
<proteinExistence type="predicted"/>
<sequence length="380" mass="42746">MTSRERLLTALRGKMPDRVPANLYEINPWAEGSFYTTESSWKGLVGFLKENSDPFGWGGVNLGSFHSDPAKIKISSKTRQEGNSTFISCVIETPKGPLTTESRTDAGVATSWALKHMIENDEDIEKFLSIEYEPFQPDLAEFYKLEEVMKKDGRGVMLISLGDAVGEAAGMMDFEFFATKSVEDKKTMMELIDTCQQRWLAQYDYMAKNVRDTVFRICGPEYVTPPLMPPSYFHDFVAAPDRELSRAIRKHSGNNNFVCIHSHSKIVRLLDEIASIEIDVLEPVESLPATTADTTLKEVRDKLGSRVCLMGNIQTRYIDWSPKEELDAFIKTAIYEGGAKGGFVLIPTGAPIVSPLPEKTVENIHQYFESARKYGHYPLK</sequence>
<dbReference type="SUPFAM" id="SSF51726">
    <property type="entry name" value="UROD/MetE-like"/>
    <property type="match status" value="1"/>
</dbReference>
<name>A0A2M7SG68_9BACT</name>
<dbReference type="InterPro" id="IPR052024">
    <property type="entry name" value="Methanogen_methyltrans"/>
</dbReference>
<dbReference type="InterPro" id="IPR000257">
    <property type="entry name" value="Uroporphyrinogen_deCOase"/>
</dbReference>
<dbReference type="GO" id="GO:0004853">
    <property type="term" value="F:uroporphyrinogen decarboxylase activity"/>
    <property type="evidence" value="ECO:0007669"/>
    <property type="project" value="InterPro"/>
</dbReference>
<protein>
    <recommendedName>
        <fullName evidence="1">Uroporphyrinogen decarboxylase (URO-D) domain-containing protein</fullName>
    </recommendedName>
</protein>
<dbReference type="AlphaFoldDB" id="A0A2M7SG68"/>
<reference evidence="3" key="1">
    <citation type="submission" date="2017-09" db="EMBL/GenBank/DDBJ databases">
        <title>Depth-based differentiation of microbial function through sediment-hosted aquifers and enrichment of novel symbionts in the deep terrestrial subsurface.</title>
        <authorList>
            <person name="Probst A.J."/>
            <person name="Ladd B."/>
            <person name="Jarett J.K."/>
            <person name="Geller-Mcgrath D.E."/>
            <person name="Sieber C.M.K."/>
            <person name="Emerson J.B."/>
            <person name="Anantharaman K."/>
            <person name="Thomas B.C."/>
            <person name="Malmstrom R."/>
            <person name="Stieglmeier M."/>
            <person name="Klingl A."/>
            <person name="Woyke T."/>
            <person name="Ryan C.M."/>
            <person name="Banfield J.F."/>
        </authorList>
    </citation>
    <scope>NUCLEOTIDE SEQUENCE [LARGE SCALE GENOMIC DNA]</scope>
</reference>
<dbReference type="InterPro" id="IPR038071">
    <property type="entry name" value="UROD/MetE-like_sf"/>
</dbReference>
<dbReference type="GO" id="GO:0006779">
    <property type="term" value="P:porphyrin-containing compound biosynthetic process"/>
    <property type="evidence" value="ECO:0007669"/>
    <property type="project" value="InterPro"/>
</dbReference>
<feature type="domain" description="Uroporphyrinogen decarboxylase (URO-D)" evidence="1">
    <location>
        <begin position="139"/>
        <end position="374"/>
    </location>
</feature>
<dbReference type="EMBL" id="PFMR01000008">
    <property type="protein sequence ID" value="PIZ18283.1"/>
    <property type="molecule type" value="Genomic_DNA"/>
</dbReference>
<evidence type="ECO:0000313" key="3">
    <source>
        <dbReference type="Proteomes" id="UP000229307"/>
    </source>
</evidence>
<dbReference type="Proteomes" id="UP000229307">
    <property type="component" value="Unassembled WGS sequence"/>
</dbReference>
<accession>A0A2M7SG68</accession>